<evidence type="ECO:0000313" key="1">
    <source>
        <dbReference type="EMBL" id="GAA4651826.1"/>
    </source>
</evidence>
<keyword evidence="2" id="KW-1185">Reference proteome</keyword>
<evidence type="ECO:0000313" key="2">
    <source>
        <dbReference type="Proteomes" id="UP001500604"/>
    </source>
</evidence>
<dbReference type="RefSeq" id="WP_345198277.1">
    <property type="nucleotide sequence ID" value="NZ_BAABFL010000463.1"/>
</dbReference>
<name>A0ABP8V7Q0_9GAMM</name>
<dbReference type="Proteomes" id="UP001500604">
    <property type="component" value="Unassembled WGS sequence"/>
</dbReference>
<dbReference type="EMBL" id="BAABFL010000463">
    <property type="protein sequence ID" value="GAA4651826.1"/>
    <property type="molecule type" value="Genomic_DNA"/>
</dbReference>
<sequence>MISRPVIRQLFMCVVLVFVPVGVQAADYLFAFLGGNARGDLWLVDRSTGQVLLTETADSKTVAEYTGHYGNIAFHHFADTDQHAGWLADHLIRKALPELRRLEQSGQLKVTSLSFLYALAGLNAVDGKASGYDPVAGRQALHQFEQMVDTAFQSDGRTIAAMHGVSDSKLILQAMEVVRETSTGPAADLVVYADTYSIGFYRHDGDIKVKESFADDPARTPAGGFFQLGKNGSQTLFSEKGAEHLTESVRQFWDKQGRHYTDAELQKRYQDTNRNELGGVLAEMGTNPVLWQLNEGDVSTLKQLVFETAQDIGKMLSELAPALTAGQKQPVAIIGFYADILNASPSFYQALRSGLTDRYEPRLIHGGELSWALAGAAVRLFNAVDAVRYP</sequence>
<comment type="caution">
    <text evidence="1">The sequence shown here is derived from an EMBL/GenBank/DDBJ whole genome shotgun (WGS) entry which is preliminary data.</text>
</comment>
<proteinExistence type="predicted"/>
<protein>
    <submittedName>
        <fullName evidence="1">Uncharacterized protein</fullName>
    </submittedName>
</protein>
<reference evidence="2" key="1">
    <citation type="journal article" date="2019" name="Int. J. Syst. Evol. Microbiol.">
        <title>The Global Catalogue of Microorganisms (GCM) 10K type strain sequencing project: providing services to taxonomists for standard genome sequencing and annotation.</title>
        <authorList>
            <consortium name="The Broad Institute Genomics Platform"/>
            <consortium name="The Broad Institute Genome Sequencing Center for Infectious Disease"/>
            <person name="Wu L."/>
            <person name="Ma J."/>
        </authorList>
    </citation>
    <scope>NUCLEOTIDE SEQUENCE [LARGE SCALE GENOMIC DNA]</scope>
    <source>
        <strain evidence="2">JCM 17805</strain>
    </source>
</reference>
<gene>
    <name evidence="1" type="ORF">GCM10023116_41100</name>
</gene>
<organism evidence="1 2">
    <name type="scientific">Kistimonas scapharcae</name>
    <dbReference type="NCBI Taxonomy" id="1036133"/>
    <lineage>
        <taxon>Bacteria</taxon>
        <taxon>Pseudomonadati</taxon>
        <taxon>Pseudomonadota</taxon>
        <taxon>Gammaproteobacteria</taxon>
        <taxon>Oceanospirillales</taxon>
        <taxon>Endozoicomonadaceae</taxon>
        <taxon>Kistimonas</taxon>
    </lineage>
</organism>
<accession>A0ABP8V7Q0</accession>